<dbReference type="InterPro" id="IPR000524">
    <property type="entry name" value="Tscrpt_reg_HTH_GntR"/>
</dbReference>
<keyword evidence="7" id="KW-1185">Reference proteome</keyword>
<evidence type="ECO:0000313" key="7">
    <source>
        <dbReference type="Proteomes" id="UP000274920"/>
    </source>
</evidence>
<protein>
    <submittedName>
        <fullName evidence="6">GntR family transcriptional regulator</fullName>
    </submittedName>
</protein>
<dbReference type="EMBL" id="RHJS01000002">
    <property type="protein sequence ID" value="RRK35255.1"/>
    <property type="molecule type" value="Genomic_DNA"/>
</dbReference>
<evidence type="ECO:0000256" key="2">
    <source>
        <dbReference type="ARBA" id="ARBA00023125"/>
    </source>
</evidence>
<accession>A0A3R8JV24</accession>
<dbReference type="Gene3D" id="1.10.10.10">
    <property type="entry name" value="Winged helix-like DNA-binding domain superfamily/Winged helix DNA-binding domain"/>
    <property type="match status" value="1"/>
</dbReference>
<comment type="caution">
    <text evidence="6">The sequence shown here is derived from an EMBL/GenBank/DDBJ whole genome shotgun (WGS) entry which is preliminary data.</text>
</comment>
<evidence type="ECO:0000313" key="8">
    <source>
        <dbReference type="Proteomes" id="UP000474104"/>
    </source>
</evidence>
<accession>N2AQU8</accession>
<keyword evidence="3" id="KW-0804">Transcription</keyword>
<dbReference type="PANTHER" id="PTHR38445:SF7">
    <property type="entry name" value="GNTR-FAMILY TRANSCRIPTIONAL REGULATOR"/>
    <property type="match status" value="1"/>
</dbReference>
<keyword evidence="2" id="KW-0238">DNA-binding</keyword>
<dbReference type="STRING" id="2044587.C824_02328"/>
<keyword evidence="1" id="KW-0805">Transcription regulation</keyword>
<feature type="domain" description="HTH gntR-type" evidence="4">
    <location>
        <begin position="11"/>
        <end position="79"/>
    </location>
</feature>
<name>N2AQU8_9FIRM</name>
<dbReference type="EMBL" id="VIRB01000120">
    <property type="protein sequence ID" value="NDO70785.1"/>
    <property type="molecule type" value="Genomic_DNA"/>
</dbReference>
<dbReference type="CDD" id="cd07377">
    <property type="entry name" value="WHTH_GntR"/>
    <property type="match status" value="1"/>
</dbReference>
<reference evidence="5 8" key="2">
    <citation type="submission" date="2019-07" db="EMBL/GenBank/DDBJ databases">
        <title>Draft genome sequences of 15 bacterial species constituting the stable defined intestinal microbiota of the GM15 gnotobiotic mouse model.</title>
        <authorList>
            <person name="Elie C."/>
            <person name="Mathieu A."/>
            <person name="Saliou A."/>
            <person name="Darnaud M."/>
            <person name="Leulier F."/>
            <person name="Tamellini A."/>
        </authorList>
    </citation>
    <scope>NUCLEOTIDE SEQUENCE [LARGE SCALE GENOMIC DNA]</scope>
    <source>
        <strain evidence="8">ASF 502</strain>
        <strain evidence="5">MD300</strain>
    </source>
</reference>
<reference evidence="6" key="1">
    <citation type="submission" date="2018-10" db="EMBL/GenBank/DDBJ databases">
        <title>Schaedlerella arabinophila gen. nov. sp. nov., isolated from the mouse intestinal tract and comparative analysis with the genome of the closely related altered Schaedler flora strain ASF502.</title>
        <authorList>
            <person name="Miyake S."/>
            <person name="Soh M."/>
            <person name="Seedorf H."/>
        </authorList>
    </citation>
    <scope>NUCLEOTIDE SEQUENCE [LARGE SCALE GENOMIC DNA]</scope>
    <source>
        <strain evidence="6">DSM 106076</strain>
    </source>
</reference>
<dbReference type="PANTHER" id="PTHR38445">
    <property type="entry name" value="HTH-TYPE TRANSCRIPTIONAL REPRESSOR YTRA"/>
    <property type="match status" value="1"/>
</dbReference>
<dbReference type="GO" id="GO:0003677">
    <property type="term" value="F:DNA binding"/>
    <property type="evidence" value="ECO:0007669"/>
    <property type="project" value="UniProtKB-KW"/>
</dbReference>
<evidence type="ECO:0000313" key="6">
    <source>
        <dbReference type="EMBL" id="RRK35255.1"/>
    </source>
</evidence>
<dbReference type="HOGENOM" id="CLU_017584_10_4_9"/>
<evidence type="ECO:0000313" key="5">
    <source>
        <dbReference type="EMBL" id="NDO70785.1"/>
    </source>
</evidence>
<dbReference type="Proteomes" id="UP000274920">
    <property type="component" value="Unassembled WGS sequence"/>
</dbReference>
<dbReference type="Proteomes" id="UP000474104">
    <property type="component" value="Unassembled WGS sequence"/>
</dbReference>
<dbReference type="InterPro" id="IPR036388">
    <property type="entry name" value="WH-like_DNA-bd_sf"/>
</dbReference>
<evidence type="ECO:0000256" key="1">
    <source>
        <dbReference type="ARBA" id="ARBA00023015"/>
    </source>
</evidence>
<dbReference type="OrthoDB" id="9801546at2"/>
<dbReference type="SUPFAM" id="SSF46785">
    <property type="entry name" value="Winged helix' DNA-binding domain"/>
    <property type="match status" value="1"/>
</dbReference>
<dbReference type="AlphaFoldDB" id="N2AQU8"/>
<dbReference type="Pfam" id="PF00392">
    <property type="entry name" value="GntR"/>
    <property type="match status" value="1"/>
</dbReference>
<sequence length="124" mass="13812">MKLIINNSSMQPIYEQIVSQIKKFIMSGDLQEGAMLPSVRTLSKELKVSALTVKKAYDALDAEGFVVTVHGKGSFVTLASQELMLEEKKKEVEADLEMAIRKGRSCGMSNQEITDLFQIVLEDQ</sequence>
<evidence type="ECO:0000259" key="4">
    <source>
        <dbReference type="PROSITE" id="PS50949"/>
    </source>
</evidence>
<dbReference type="InterPro" id="IPR036390">
    <property type="entry name" value="WH_DNA-bd_sf"/>
</dbReference>
<dbReference type="GO" id="GO:0003700">
    <property type="term" value="F:DNA-binding transcription factor activity"/>
    <property type="evidence" value="ECO:0007669"/>
    <property type="project" value="InterPro"/>
</dbReference>
<organism evidence="6 7">
    <name type="scientific">Schaedlerella arabinosiphila</name>
    <dbReference type="NCBI Taxonomy" id="2044587"/>
    <lineage>
        <taxon>Bacteria</taxon>
        <taxon>Bacillati</taxon>
        <taxon>Bacillota</taxon>
        <taxon>Clostridia</taxon>
        <taxon>Lachnospirales</taxon>
        <taxon>Lachnospiraceae</taxon>
        <taxon>Schaedlerella</taxon>
    </lineage>
</organism>
<evidence type="ECO:0000256" key="3">
    <source>
        <dbReference type="ARBA" id="ARBA00023163"/>
    </source>
</evidence>
<dbReference type="eggNOG" id="COG1725">
    <property type="taxonomic scope" value="Bacteria"/>
</dbReference>
<dbReference type="SMART" id="SM00345">
    <property type="entry name" value="HTH_GNTR"/>
    <property type="match status" value="1"/>
</dbReference>
<dbReference type="PRINTS" id="PR00035">
    <property type="entry name" value="HTHGNTR"/>
</dbReference>
<gene>
    <name evidence="6" type="ORF">EBB54_08835</name>
    <name evidence="5" type="ORF">FMM80_19885</name>
</gene>
<dbReference type="PROSITE" id="PS50949">
    <property type="entry name" value="HTH_GNTR"/>
    <property type="match status" value="1"/>
</dbReference>
<proteinExistence type="predicted"/>
<dbReference type="RefSeq" id="WP_004079216.1">
    <property type="nucleotide sequence ID" value="NZ_CASCYM010000053.1"/>
</dbReference>